<evidence type="ECO:0000256" key="10">
    <source>
        <dbReference type="PROSITE-ProRule" id="PRU00283"/>
    </source>
</evidence>
<keyword evidence="2" id="KW-0963">Cytoplasm</keyword>
<dbReference type="PRINTS" id="PR00380">
    <property type="entry name" value="KINESINHEAVY"/>
</dbReference>
<dbReference type="Gene3D" id="2.60.200.20">
    <property type="match status" value="1"/>
</dbReference>
<evidence type="ECO:0000313" key="15">
    <source>
        <dbReference type="RefSeq" id="XP_032808933.1"/>
    </source>
</evidence>
<dbReference type="PROSITE" id="PS00411">
    <property type="entry name" value="KINESIN_MOTOR_1"/>
    <property type="match status" value="1"/>
</dbReference>
<evidence type="ECO:0000256" key="1">
    <source>
        <dbReference type="ARBA" id="ARBA00004245"/>
    </source>
</evidence>
<feature type="region of interest" description="Disordered" evidence="12">
    <location>
        <begin position="1617"/>
        <end position="1915"/>
    </location>
</feature>
<keyword evidence="7 11" id="KW-0175">Coiled coil</keyword>
<evidence type="ECO:0000259" key="13">
    <source>
        <dbReference type="PROSITE" id="PS50067"/>
    </source>
</evidence>
<dbReference type="InterPro" id="IPR022140">
    <property type="entry name" value="Kinesin-like_KIF1-typ"/>
</dbReference>
<feature type="compositionally biased region" description="Basic and acidic residues" evidence="12">
    <location>
        <begin position="1778"/>
        <end position="1801"/>
    </location>
</feature>
<accession>A0AAJ7T0B1</accession>
<dbReference type="InterPro" id="IPR001752">
    <property type="entry name" value="Kinesin_motor_dom"/>
</dbReference>
<feature type="compositionally biased region" description="Basic and acidic residues" evidence="12">
    <location>
        <begin position="1746"/>
        <end position="1766"/>
    </location>
</feature>
<keyword evidence="3" id="KW-0597">Phosphoprotein</keyword>
<evidence type="ECO:0000256" key="2">
    <source>
        <dbReference type="ARBA" id="ARBA00022490"/>
    </source>
</evidence>
<feature type="compositionally biased region" description="Low complexity" evidence="12">
    <location>
        <begin position="1414"/>
        <end position="1429"/>
    </location>
</feature>
<dbReference type="PANTHER" id="PTHR47117">
    <property type="entry name" value="STAR-RELATED LIPID TRANSFER PROTEIN 9"/>
    <property type="match status" value="1"/>
</dbReference>
<evidence type="ECO:0000313" key="14">
    <source>
        <dbReference type="Proteomes" id="UP001318040"/>
    </source>
</evidence>
<comment type="similarity">
    <text evidence="10">Belongs to the TRAFAC class myosin-kinesin ATPase superfamily. Kinesin family.</text>
</comment>
<dbReference type="GO" id="GO:0005874">
    <property type="term" value="C:microtubule"/>
    <property type="evidence" value="ECO:0007669"/>
    <property type="project" value="UniProtKB-KW"/>
</dbReference>
<protein>
    <submittedName>
        <fullName evidence="15">Kinesin-like protein KIF13A isoform X1</fullName>
    </submittedName>
</protein>
<feature type="region of interest" description="Disordered" evidence="12">
    <location>
        <begin position="852"/>
        <end position="877"/>
    </location>
</feature>
<feature type="compositionally biased region" description="Low complexity" evidence="12">
    <location>
        <begin position="1565"/>
        <end position="1578"/>
    </location>
</feature>
<dbReference type="InterPro" id="IPR000253">
    <property type="entry name" value="FHA_dom"/>
</dbReference>
<reference evidence="15" key="1">
    <citation type="submission" date="2025-08" db="UniProtKB">
        <authorList>
            <consortium name="RefSeq"/>
        </authorList>
    </citation>
    <scope>IDENTIFICATION</scope>
    <source>
        <tissue evidence="15">Sperm</tissue>
    </source>
</reference>
<dbReference type="PROSITE" id="PS50067">
    <property type="entry name" value="KINESIN_MOTOR_2"/>
    <property type="match status" value="1"/>
</dbReference>
<dbReference type="Pfam" id="PF00498">
    <property type="entry name" value="FHA"/>
    <property type="match status" value="1"/>
</dbReference>
<evidence type="ECO:0000256" key="11">
    <source>
        <dbReference type="SAM" id="Coils"/>
    </source>
</evidence>
<keyword evidence="6 10" id="KW-0067">ATP-binding</keyword>
<sequence>MPDAKVTVAVRVRPMSKRERDLNTRCVVDMDDNQTVLYPPDSGGSGGGVKADGRKQPKVFAFDHCFWSMDERNKGKYAGQEVVFHALGDGILDNAFQGYNACIFAYGQTGSGKSYSMMGSAEQPGLTPRLCGALFERVSRLSRDDHSFKVEVSYMEIYNEKVRDLLDPKGGRQSLKVREHKLLGPYVDGLSQLAVRTFQDIDSLMSEGNKSRTVAATNMNEESSRSHAVFTITLTQTLTDLASGTSGEKVSRLSLVDLAGSERASKTGAAGDRLKEGSNINKSLSTLGLVISALADQAAGKNKNKFVPYRDSALTWLLKDNLGGNSRTAMVATVSPAADNYEETLSTLRYADRAKRIVNHAVVNEDPNARIIRELRDEVDKLRSQLNQAESLMAPELQERLQQSEKLIQEMTLTWEQKLRKTEEIAQERQKQLESMGISLESSGIKVGEDKCFLVNLNADPALNELLVYYLKERTAVGAADSQDVQLCGIGILPEHCTITMAPDGDIALQPFQGARTCVNGAVVTSATPLWHGDRILWGNNHFFRINLPGHKRRTRVRDGGGADAPEASDWESGSVGGSPGSEVSSEYDCSFEFARTEVMMKALGSDDPVASLLGSLERQHEQEKRSALQRQRELYERQLDSLRQQLPPESLSPSRAPASGARAALLSPPTPGTSNRLRQWAEERDQVFRLSLARLREQVVRTDALVREANFLASEMGRNTEYQVTLQIPAHNLSANRKRGGMVSEAAVQVRREGRGTQVWGVEKLENKLVDMRELYQAWREQHPAEGAGWGRQADPFFEAQENQKLIGVANVFLECLYHDVTLQYAAPIISQQGEVAGRLHVELERVGGAVPDRFGGGEEGGSENSSESGVCDECEGDGSPPRRLICRVKIREATGLPPALTNFVFCQYWLWDHPEATVVPPALGPDSRSPSSPTVPSAPSCSVKFGHCKEFVVNVTEDFLEFMMDGALSVEVWGHMHGGAAGSRPPWEFTTLQAKTRSLRDRWGEVTRKLELWVEIQELNEEGEYSPVEVTQARDVHTGGVYQLRQGQSRRVQVSVRGVQQSGTLPIVPEEVLSIAVGGITARCSRLQRPLDSYQSEEGDPKELDSYQEEDLSYLRERWTEALMKRKEYMGAQMRRVINKPDKCAGDEEREVRLVDQWVSLTEERNAVLVPAPGSGIPGAPADWTPPPGMEKHIPVLFLDLNAEDLSSQELLTGRYAAGTNSILPKELGSPFYCLPIVRHSDSQVCAVASWDSSLHDSPHLNKITAATERIYLIAKATVQLSHPAAMEMVLRKRVCVCVYNKQSFTQSLKRRMSSRSSQRSTGVTYEIVSNIPTASEEPEERETLALMAARGGEGASAGEEGDEEPWGGGDGYMETYARGVLGVESILGLDRLRQEVVVRESLAAKGRPSRRSSSSSNMQRLSSGSRMDLSGGCEEEEDDSKLQLHWDSFQDISRAARGHDPPATAAPSFDSAPPTEPPPPAPRPPAPPPPRLMKALMPTRQLRLSERPREARPLLGPQDPCVCAIEPCLGISPNESPPPASDQQLRDSSESEEEEEEENELGPAATIATSGAAASPAPPPSTPPPGGGGGGEFSEFVGFSAGGGSGAAAFDVAALGGPAAGPPAAVTRSPTASSLSSSGYFSHSTSSATLCDSAAGAPELAGSEVADPRREATEASRDKRGDDDDDGGGGHCSRSSREDCLPAVPEAGTEGSCACDANGRPAPCRAAGEQQQERCDHHHQRRQQRDDGARRGSKDGKNSVGDRDDTDAESDVEDCSDHGEGAERTEPRGEGPPREGPPREGPPLGQGTEGKEQGDEECAAATPPPSPVARLPSPPPAPRVHKRAPPAPAAAAANPRSRRGAARPPGTRARGAARPAPRQRRGEIRWTSGGRRRRRRRYPAVAGHLSSRAGCPPSLRRERVEEEYYQIIKRGSPGLKEPQRFSVTPQCYQECSYAAQAEGAGGGVGNAFYYTVYHAFYYMCFTLRFTTLTKLKLFNNGGLVALPARPQPALPRVHVP</sequence>
<dbReference type="SMART" id="SM00129">
    <property type="entry name" value="KISc"/>
    <property type="match status" value="1"/>
</dbReference>
<dbReference type="Gene3D" id="6.10.250.2520">
    <property type="match status" value="1"/>
</dbReference>
<dbReference type="GO" id="GO:0005737">
    <property type="term" value="C:cytoplasm"/>
    <property type="evidence" value="ECO:0007669"/>
    <property type="project" value="UniProtKB-ARBA"/>
</dbReference>
<dbReference type="FunFam" id="3.40.850.10:FF:000010">
    <property type="entry name" value="Kinesin family member 13A"/>
    <property type="match status" value="1"/>
</dbReference>
<feature type="compositionally biased region" description="Acidic residues" evidence="12">
    <location>
        <begin position="1553"/>
        <end position="1563"/>
    </location>
</feature>
<name>A0AAJ7T0B1_PETMA</name>
<dbReference type="FunFam" id="2.60.200.20:FF:000002">
    <property type="entry name" value="Kinesin family member 13A"/>
    <property type="match status" value="1"/>
</dbReference>
<feature type="region of interest" description="Disordered" evidence="12">
    <location>
        <begin position="554"/>
        <end position="585"/>
    </location>
</feature>
<evidence type="ECO:0000256" key="4">
    <source>
        <dbReference type="ARBA" id="ARBA00022701"/>
    </source>
</evidence>
<evidence type="ECO:0000256" key="12">
    <source>
        <dbReference type="SAM" id="MobiDB-lite"/>
    </source>
</evidence>
<dbReference type="InterPro" id="IPR022164">
    <property type="entry name" value="Kinesin-like"/>
</dbReference>
<evidence type="ECO:0000256" key="5">
    <source>
        <dbReference type="ARBA" id="ARBA00022741"/>
    </source>
</evidence>
<keyword evidence="5 10" id="KW-0547">Nucleotide-binding</keyword>
<dbReference type="KEGG" id="pmrn:116941704"/>
<feature type="region of interest" description="Disordered" evidence="12">
    <location>
        <begin position="1458"/>
        <end position="1604"/>
    </location>
</feature>
<dbReference type="SUPFAM" id="SSF49879">
    <property type="entry name" value="SMAD/FHA domain"/>
    <property type="match status" value="1"/>
</dbReference>
<feature type="compositionally biased region" description="Pro residues" evidence="12">
    <location>
        <begin position="1579"/>
        <end position="1589"/>
    </location>
</feature>
<keyword evidence="9" id="KW-0206">Cytoskeleton</keyword>
<feature type="region of interest" description="Disordered" evidence="12">
    <location>
        <begin position="1405"/>
        <end position="1443"/>
    </location>
</feature>
<dbReference type="InterPro" id="IPR027417">
    <property type="entry name" value="P-loop_NTPase"/>
</dbReference>
<feature type="compositionally biased region" description="Low complexity" evidence="12">
    <location>
        <begin position="1865"/>
        <end position="1879"/>
    </location>
</feature>
<feature type="compositionally biased region" description="Low complexity" evidence="12">
    <location>
        <begin position="652"/>
        <end position="668"/>
    </location>
</feature>
<evidence type="ECO:0000256" key="3">
    <source>
        <dbReference type="ARBA" id="ARBA00022553"/>
    </source>
</evidence>
<dbReference type="GO" id="GO:0003777">
    <property type="term" value="F:microtubule motor activity"/>
    <property type="evidence" value="ECO:0007669"/>
    <property type="project" value="InterPro"/>
</dbReference>
<dbReference type="Pfam" id="PF12423">
    <property type="entry name" value="KIF1B"/>
    <property type="match status" value="1"/>
</dbReference>
<dbReference type="GO" id="GO:0007018">
    <property type="term" value="P:microtubule-based movement"/>
    <property type="evidence" value="ECO:0007669"/>
    <property type="project" value="InterPro"/>
</dbReference>
<keyword evidence="14" id="KW-1185">Reference proteome</keyword>
<dbReference type="SUPFAM" id="SSF52540">
    <property type="entry name" value="P-loop containing nucleoside triphosphate hydrolases"/>
    <property type="match status" value="1"/>
</dbReference>
<feature type="domain" description="Kinesin motor" evidence="13">
    <location>
        <begin position="5"/>
        <end position="357"/>
    </location>
</feature>
<feature type="compositionally biased region" description="Acidic residues" evidence="12">
    <location>
        <begin position="1767"/>
        <end position="1777"/>
    </location>
</feature>
<dbReference type="GO" id="GO:0045184">
    <property type="term" value="P:establishment of protein localization"/>
    <property type="evidence" value="ECO:0007669"/>
    <property type="project" value="UniProtKB-ARBA"/>
</dbReference>
<keyword evidence="4" id="KW-0493">Microtubule</keyword>
<dbReference type="Pfam" id="PF00225">
    <property type="entry name" value="Kinesin"/>
    <property type="match status" value="1"/>
</dbReference>
<dbReference type="InterPro" id="IPR032405">
    <property type="entry name" value="Kinesin_assoc"/>
</dbReference>
<feature type="compositionally biased region" description="Basic and acidic residues" evidence="12">
    <location>
        <begin position="1506"/>
        <end position="1515"/>
    </location>
</feature>
<dbReference type="InterPro" id="IPR008984">
    <property type="entry name" value="SMAD_FHA_dom_sf"/>
</dbReference>
<keyword evidence="8 10" id="KW-0505">Motor protein</keyword>
<feature type="compositionally biased region" description="Basic and acidic residues" evidence="12">
    <location>
        <begin position="1669"/>
        <end position="1685"/>
    </location>
</feature>
<feature type="binding site" evidence="10">
    <location>
        <begin position="107"/>
        <end position="114"/>
    </location>
    <ligand>
        <name>ATP</name>
        <dbReference type="ChEBI" id="CHEBI:30616"/>
    </ligand>
</feature>
<comment type="subcellular location">
    <subcellularLocation>
        <location evidence="1">Cytoplasm</location>
        <location evidence="1">Cytoskeleton</location>
    </subcellularLocation>
</comment>
<feature type="compositionally biased region" description="Pro residues" evidence="12">
    <location>
        <begin position="1825"/>
        <end position="1841"/>
    </location>
</feature>
<dbReference type="Gene3D" id="3.40.850.10">
    <property type="entry name" value="Kinesin motor domain"/>
    <property type="match status" value="1"/>
</dbReference>
<proteinExistence type="inferred from homology"/>
<dbReference type="GO" id="GO:0005524">
    <property type="term" value="F:ATP binding"/>
    <property type="evidence" value="ECO:0007669"/>
    <property type="project" value="UniProtKB-UniRule"/>
</dbReference>
<feature type="coiled-coil region" evidence="11">
    <location>
        <begin position="372"/>
        <end position="414"/>
    </location>
</feature>
<feature type="compositionally biased region" description="Pro residues" evidence="12">
    <location>
        <begin position="1477"/>
        <end position="1494"/>
    </location>
</feature>
<dbReference type="Pfam" id="PF16183">
    <property type="entry name" value="Kinesin_assoc"/>
    <property type="match status" value="1"/>
</dbReference>
<dbReference type="InterPro" id="IPR036961">
    <property type="entry name" value="Kinesin_motor_dom_sf"/>
</dbReference>
<gene>
    <name evidence="15" type="primary">LOC116941704</name>
</gene>
<evidence type="ECO:0000256" key="8">
    <source>
        <dbReference type="ARBA" id="ARBA00023175"/>
    </source>
</evidence>
<dbReference type="Proteomes" id="UP001318040">
    <property type="component" value="Chromosome 12"/>
</dbReference>
<dbReference type="Pfam" id="PF12473">
    <property type="entry name" value="DUF3694"/>
    <property type="match status" value="1"/>
</dbReference>
<evidence type="ECO:0000256" key="7">
    <source>
        <dbReference type="ARBA" id="ARBA00023054"/>
    </source>
</evidence>
<evidence type="ECO:0000256" key="9">
    <source>
        <dbReference type="ARBA" id="ARBA00023212"/>
    </source>
</evidence>
<feature type="compositionally biased region" description="Low complexity" evidence="12">
    <location>
        <begin position="1617"/>
        <end position="1628"/>
    </location>
</feature>
<evidence type="ECO:0000256" key="6">
    <source>
        <dbReference type="ARBA" id="ARBA00022840"/>
    </source>
</evidence>
<dbReference type="GO" id="GO:0008017">
    <property type="term" value="F:microtubule binding"/>
    <property type="evidence" value="ECO:0007669"/>
    <property type="project" value="InterPro"/>
</dbReference>
<dbReference type="InterPro" id="IPR019821">
    <property type="entry name" value="Kinesin_motor_CS"/>
</dbReference>
<dbReference type="CDD" id="cd01365">
    <property type="entry name" value="KISc_KIF1A_KIF1B"/>
    <property type="match status" value="1"/>
</dbReference>
<feature type="region of interest" description="Disordered" evidence="12">
    <location>
        <begin position="645"/>
        <end position="677"/>
    </location>
</feature>
<feature type="compositionally biased region" description="Low complexity" evidence="12">
    <location>
        <begin position="1636"/>
        <end position="1650"/>
    </location>
</feature>
<dbReference type="RefSeq" id="XP_032808933.1">
    <property type="nucleotide sequence ID" value="XM_032953042.1"/>
</dbReference>
<feature type="region of interest" description="Disordered" evidence="12">
    <location>
        <begin position="1353"/>
        <end position="1373"/>
    </location>
</feature>
<organism evidence="14 15">
    <name type="scientific">Petromyzon marinus</name>
    <name type="common">Sea lamprey</name>
    <dbReference type="NCBI Taxonomy" id="7757"/>
    <lineage>
        <taxon>Eukaryota</taxon>
        <taxon>Metazoa</taxon>
        <taxon>Chordata</taxon>
        <taxon>Craniata</taxon>
        <taxon>Vertebrata</taxon>
        <taxon>Cyclostomata</taxon>
        <taxon>Hyperoartia</taxon>
        <taxon>Petromyzontiformes</taxon>
        <taxon>Petromyzontidae</taxon>
        <taxon>Petromyzon</taxon>
    </lineage>
</organism>